<dbReference type="RefSeq" id="WP_200817073.1">
    <property type="nucleotide sequence ID" value="NZ_FUWZ01000003.1"/>
</dbReference>
<keyword evidence="4" id="KW-1185">Reference proteome</keyword>
<dbReference type="AlphaFoldDB" id="A0A1T4SZV7"/>
<proteinExistence type="inferred from homology"/>
<feature type="region of interest" description="Disordered" evidence="2">
    <location>
        <begin position="251"/>
        <end position="272"/>
    </location>
</feature>
<dbReference type="Pfam" id="PF07676">
    <property type="entry name" value="PD40"/>
    <property type="match status" value="4"/>
</dbReference>
<gene>
    <name evidence="3" type="ORF">SAMN04488128_103891</name>
</gene>
<protein>
    <submittedName>
        <fullName evidence="3">WD40-like Beta Propeller Repeat</fullName>
    </submittedName>
</protein>
<dbReference type="PANTHER" id="PTHR36842">
    <property type="entry name" value="PROTEIN TOLB HOMOLOG"/>
    <property type="match status" value="1"/>
</dbReference>
<evidence type="ECO:0000313" key="4">
    <source>
        <dbReference type="Proteomes" id="UP000190367"/>
    </source>
</evidence>
<feature type="compositionally biased region" description="Basic and acidic residues" evidence="2">
    <location>
        <begin position="255"/>
        <end position="267"/>
    </location>
</feature>
<comment type="similarity">
    <text evidence="1">Belongs to the TolB family.</text>
</comment>
<dbReference type="SUPFAM" id="SSF82171">
    <property type="entry name" value="DPP6 N-terminal domain-like"/>
    <property type="match status" value="1"/>
</dbReference>
<dbReference type="InterPro" id="IPR011659">
    <property type="entry name" value="WD40"/>
</dbReference>
<dbReference type="EMBL" id="FUWZ01000003">
    <property type="protein sequence ID" value="SKA33774.1"/>
    <property type="molecule type" value="Genomic_DNA"/>
</dbReference>
<evidence type="ECO:0000313" key="3">
    <source>
        <dbReference type="EMBL" id="SKA33774.1"/>
    </source>
</evidence>
<dbReference type="Gene3D" id="2.120.10.30">
    <property type="entry name" value="TolB, C-terminal domain"/>
    <property type="match status" value="1"/>
</dbReference>
<dbReference type="Proteomes" id="UP000190367">
    <property type="component" value="Unassembled WGS sequence"/>
</dbReference>
<evidence type="ECO:0000256" key="2">
    <source>
        <dbReference type="SAM" id="MobiDB-lite"/>
    </source>
</evidence>
<dbReference type="PANTHER" id="PTHR36842:SF1">
    <property type="entry name" value="PROTEIN TOLB"/>
    <property type="match status" value="1"/>
</dbReference>
<reference evidence="4" key="1">
    <citation type="submission" date="2017-02" db="EMBL/GenBank/DDBJ databases">
        <authorList>
            <person name="Varghese N."/>
            <person name="Submissions S."/>
        </authorList>
    </citation>
    <scope>NUCLEOTIDE SEQUENCE [LARGE SCALE GENOMIC DNA]</scope>
    <source>
        <strain evidence="4">DSM 22224</strain>
    </source>
</reference>
<organism evidence="3 4">
    <name type="scientific">Chitinophaga eiseniae</name>
    <dbReference type="NCBI Taxonomy" id="634771"/>
    <lineage>
        <taxon>Bacteria</taxon>
        <taxon>Pseudomonadati</taxon>
        <taxon>Bacteroidota</taxon>
        <taxon>Chitinophagia</taxon>
        <taxon>Chitinophagales</taxon>
        <taxon>Chitinophagaceae</taxon>
        <taxon>Chitinophaga</taxon>
    </lineage>
</organism>
<dbReference type="InterPro" id="IPR011042">
    <property type="entry name" value="6-blade_b-propeller_TolB-like"/>
</dbReference>
<dbReference type="STRING" id="634771.SAMN04488128_103891"/>
<sequence length="388" mass="43753">MFAVHSFDPYLLIPAGTGEEAESTIRFFRRHQPQATNFPCSYQKDFLPFRIRNVQGQPSDSKALFLQTICPAINILSVYNAYERMITRNLTSVILFFLQALFCNGHSHAQAPAGVQSYLETIDIRTGKRTVVYSTAGLLESPNWSKDGRYLLYNKQGRLYRYWLSDRITDELPFDSSLPANNDHGFSPDGSQLAISAGDGSSHIYTASAEGGPLRQLTGQSPSYWHGWSPDGKTLAFAGQRNGDFDIYTIPADGGPEKRLTREKGLDDGPDYSPDGQYIYFNSYRTGRMQIWRMKADGSDPEQLTDDRYANWFPHPSPNGNQVVFLSFTEDQQQEHPFGRNVQLRLLDIVSQTVRDLTPVFFGGQGTINVPSWSPDGRRLAFVSYRIP</sequence>
<name>A0A1T4SZV7_9BACT</name>
<evidence type="ECO:0000256" key="1">
    <source>
        <dbReference type="ARBA" id="ARBA00009820"/>
    </source>
</evidence>
<accession>A0A1T4SZV7</accession>